<dbReference type="RefSeq" id="WP_317081063.1">
    <property type="nucleotide sequence ID" value="NZ_CP136594.1"/>
</dbReference>
<feature type="region of interest" description="Disordered" evidence="1">
    <location>
        <begin position="87"/>
        <end position="106"/>
    </location>
</feature>
<keyword evidence="3" id="KW-1185">Reference proteome</keyword>
<dbReference type="KEGG" id="acoa:RB602_13035"/>
<accession>A0AA97F5T1</accession>
<gene>
    <name evidence="2" type="ORF">RB602_13035</name>
</gene>
<organism evidence="2 3">
    <name type="scientific">Alterisphingorhabdus coralli</name>
    <dbReference type="NCBI Taxonomy" id="3071408"/>
    <lineage>
        <taxon>Bacteria</taxon>
        <taxon>Pseudomonadati</taxon>
        <taxon>Pseudomonadota</taxon>
        <taxon>Alphaproteobacteria</taxon>
        <taxon>Sphingomonadales</taxon>
        <taxon>Sphingomonadaceae</taxon>
        <taxon>Alterisphingorhabdus (ex Yan et al. 2024)</taxon>
    </lineage>
</organism>
<evidence type="ECO:0000313" key="2">
    <source>
        <dbReference type="EMBL" id="WOE74756.1"/>
    </source>
</evidence>
<reference evidence="2 3" key="1">
    <citation type="submission" date="2023-10" db="EMBL/GenBank/DDBJ databases">
        <title>Complete genome sequence of a Sphingomonadaceae bacterium.</title>
        <authorList>
            <person name="Yan C."/>
        </authorList>
    </citation>
    <scope>NUCLEOTIDE SEQUENCE [LARGE SCALE GENOMIC DNA]</scope>
    <source>
        <strain evidence="2 3">SCSIO 66989</strain>
    </source>
</reference>
<evidence type="ECO:0000256" key="1">
    <source>
        <dbReference type="SAM" id="MobiDB-lite"/>
    </source>
</evidence>
<evidence type="ECO:0000313" key="3">
    <source>
        <dbReference type="Proteomes" id="UP001302429"/>
    </source>
</evidence>
<dbReference type="Proteomes" id="UP001302429">
    <property type="component" value="Chromosome"/>
</dbReference>
<sequence length="106" mass="11862">MTNLIERFEAAQRELIAALDAQDAEAIEAASIVLGPLVEELQGGAALHANAEVKERFENLRNQADAAMFRLDLLQAHTKRRLEMLNDQQRHNAQTYTRPALRAVKA</sequence>
<dbReference type="EMBL" id="CP136594">
    <property type="protein sequence ID" value="WOE74756.1"/>
    <property type="molecule type" value="Genomic_DNA"/>
</dbReference>
<proteinExistence type="predicted"/>
<protein>
    <recommendedName>
        <fullName evidence="4">Flagellar protein FliT</fullName>
    </recommendedName>
</protein>
<evidence type="ECO:0008006" key="4">
    <source>
        <dbReference type="Google" id="ProtNLM"/>
    </source>
</evidence>
<dbReference type="AlphaFoldDB" id="A0AA97F5T1"/>
<name>A0AA97F5T1_9SPHN</name>